<feature type="domain" description="DUF6396" evidence="2">
    <location>
        <begin position="89"/>
        <end position="175"/>
    </location>
</feature>
<feature type="region of interest" description="Disordered" evidence="1">
    <location>
        <begin position="166"/>
        <end position="201"/>
    </location>
</feature>
<evidence type="ECO:0000256" key="1">
    <source>
        <dbReference type="SAM" id="MobiDB-lite"/>
    </source>
</evidence>
<evidence type="ECO:0000313" key="4">
    <source>
        <dbReference type="Proteomes" id="UP001629462"/>
    </source>
</evidence>
<comment type="caution">
    <text evidence="3">The sequence shown here is derived from an EMBL/GenBank/DDBJ whole genome shotgun (WGS) entry which is preliminary data.</text>
</comment>
<organism evidence="3 4">
    <name type="scientific">Caballeronia jiangsuensis</name>
    <dbReference type="NCBI Taxonomy" id="1458357"/>
    <lineage>
        <taxon>Bacteria</taxon>
        <taxon>Pseudomonadati</taxon>
        <taxon>Pseudomonadota</taxon>
        <taxon>Betaproteobacteria</taxon>
        <taxon>Burkholderiales</taxon>
        <taxon>Burkholderiaceae</taxon>
        <taxon>Caballeronia</taxon>
    </lineage>
</organism>
<dbReference type="InterPro" id="IPR045653">
    <property type="entry name" value="DUF6396"/>
</dbReference>
<dbReference type="RefSeq" id="WP_408164489.1">
    <property type="nucleotide sequence ID" value="NZ_JAQQDB010000118.1"/>
</dbReference>
<proteinExistence type="predicted"/>
<feature type="non-terminal residue" evidence="3">
    <location>
        <position position="1"/>
    </location>
</feature>
<reference evidence="3 4" key="1">
    <citation type="journal article" date="2024" name="Chem. Sci.">
        <title>Discovery of megapolipeptins by genome mining of a Burkholderiales bacteria collection.</title>
        <authorList>
            <person name="Paulo B.S."/>
            <person name="Recchia M.J.J."/>
            <person name="Lee S."/>
            <person name="Fergusson C.H."/>
            <person name="Romanowski S.B."/>
            <person name="Hernandez A."/>
            <person name="Krull N."/>
            <person name="Liu D.Y."/>
            <person name="Cavanagh H."/>
            <person name="Bos A."/>
            <person name="Gray C.A."/>
            <person name="Murphy B.T."/>
            <person name="Linington R.G."/>
            <person name="Eustaquio A.S."/>
        </authorList>
    </citation>
    <scope>NUCLEOTIDE SEQUENCE [LARGE SCALE GENOMIC DNA]</scope>
    <source>
        <strain evidence="3 4">RL17-374-BIF-D</strain>
    </source>
</reference>
<accession>A0ABW9D1L3</accession>
<name>A0ABW9D1L3_9BURK</name>
<protein>
    <submittedName>
        <fullName evidence="3">DUF6396 domain-containing protein</fullName>
    </submittedName>
</protein>
<keyword evidence="4" id="KW-1185">Reference proteome</keyword>
<gene>
    <name evidence="3" type="ORF">PQR08_38490</name>
</gene>
<dbReference type="SUPFAM" id="SSF81901">
    <property type="entry name" value="HCP-like"/>
    <property type="match status" value="1"/>
</dbReference>
<evidence type="ECO:0000259" key="2">
    <source>
        <dbReference type="Pfam" id="PF19933"/>
    </source>
</evidence>
<dbReference type="Proteomes" id="UP001629462">
    <property type="component" value="Unassembled WGS sequence"/>
</dbReference>
<dbReference type="Pfam" id="PF19933">
    <property type="entry name" value="DUF6396"/>
    <property type="match status" value="1"/>
</dbReference>
<sequence length="254" mass="27501">FFQKAADMGSPAALTFLGDKLGGTYDDPEGDFWGNRPVAVQMLECAMAQGYGEAAYELSLYQEQPNTTAKALALKTLHEGTKLGCANCAKALATEFEGFDLSNGNNLVGHDDKERSNRYAILGDALEFWQGRLKLPNLDKVLPLPPAPLPKWNGDKQTLIDAAKAVTPPPKPARTSLHSGREAVPEGHAVPSLTKDARSISGDQRVPRTGYWLALHRDMSTSAETRPIAVASAYPQHYRAAEPFESPRGKSIAL</sequence>
<evidence type="ECO:0000313" key="3">
    <source>
        <dbReference type="EMBL" id="MFM0523313.1"/>
    </source>
</evidence>
<feature type="non-terminal residue" evidence="3">
    <location>
        <position position="254"/>
    </location>
</feature>
<dbReference type="EMBL" id="JAQQDB010000118">
    <property type="protein sequence ID" value="MFM0523313.1"/>
    <property type="molecule type" value="Genomic_DNA"/>
</dbReference>